<evidence type="ECO:0000259" key="1">
    <source>
        <dbReference type="Pfam" id="PF00975"/>
    </source>
</evidence>
<dbReference type="RefSeq" id="WP_388310516.1">
    <property type="nucleotide sequence ID" value="NZ_JBIBDZ010000012.1"/>
</dbReference>
<dbReference type="InterPro" id="IPR029058">
    <property type="entry name" value="AB_hydrolase_fold"/>
</dbReference>
<reference evidence="2 3" key="1">
    <citation type="submission" date="2024-10" db="EMBL/GenBank/DDBJ databases">
        <title>The Natural Products Discovery Center: Release of the First 8490 Sequenced Strains for Exploring Actinobacteria Biosynthetic Diversity.</title>
        <authorList>
            <person name="Kalkreuter E."/>
            <person name="Kautsar S.A."/>
            <person name="Yang D."/>
            <person name="Bader C.D."/>
            <person name="Teijaro C.N."/>
            <person name="Fluegel L."/>
            <person name="Davis C.M."/>
            <person name="Simpson J.R."/>
            <person name="Lauterbach L."/>
            <person name="Steele A.D."/>
            <person name="Gui C."/>
            <person name="Meng S."/>
            <person name="Li G."/>
            <person name="Viehrig K."/>
            <person name="Ye F."/>
            <person name="Su P."/>
            <person name="Kiefer A.F."/>
            <person name="Nichols A."/>
            <person name="Cepeda A.J."/>
            <person name="Yan W."/>
            <person name="Fan B."/>
            <person name="Jiang Y."/>
            <person name="Adhikari A."/>
            <person name="Zheng C.-J."/>
            <person name="Schuster L."/>
            <person name="Cowan T.M."/>
            <person name="Smanski M.J."/>
            <person name="Chevrette M.G."/>
            <person name="De Carvalho L.P.S."/>
            <person name="Shen B."/>
        </authorList>
    </citation>
    <scope>NUCLEOTIDE SEQUENCE [LARGE SCALE GENOMIC DNA]</scope>
    <source>
        <strain evidence="2 3">NPDC012605</strain>
    </source>
</reference>
<evidence type="ECO:0000313" key="3">
    <source>
        <dbReference type="Proteomes" id="UP001602370"/>
    </source>
</evidence>
<evidence type="ECO:0000313" key="2">
    <source>
        <dbReference type="EMBL" id="MFF5923041.1"/>
    </source>
</evidence>
<protein>
    <submittedName>
        <fullName evidence="2">Thioesterase domain-containing protein</fullName>
    </submittedName>
</protein>
<dbReference type="Pfam" id="PF00975">
    <property type="entry name" value="Thioesterase"/>
    <property type="match status" value="1"/>
</dbReference>
<accession>A0ABW6XZV9</accession>
<comment type="caution">
    <text evidence="2">The sequence shown here is derived from an EMBL/GenBank/DDBJ whole genome shotgun (WGS) entry which is preliminary data.</text>
</comment>
<sequence length="141" mass="15625">MNLRHLAEEIGIDRPFYGVQAYGINRGEEPYATIRAMAAADVEAIRRRRPAGPYTLWGYSFGARVAFEAAGEQVENLFLIAPGSPKVRSSETGGADYGNPAFVTILYSVFAGSIDPTVRADDREDFVRRVARPTSRPWTRI</sequence>
<dbReference type="InterPro" id="IPR001031">
    <property type="entry name" value="Thioesterase"/>
</dbReference>
<keyword evidence="3" id="KW-1185">Reference proteome</keyword>
<gene>
    <name evidence="2" type="ORF">ACFY8C_32710</name>
</gene>
<proteinExistence type="predicted"/>
<name>A0ABW6XZV9_9ACTN</name>
<organism evidence="2 3">
    <name type="scientific">Streptomyces flavochromogenes</name>
    <dbReference type="NCBI Taxonomy" id="68199"/>
    <lineage>
        <taxon>Bacteria</taxon>
        <taxon>Bacillati</taxon>
        <taxon>Actinomycetota</taxon>
        <taxon>Actinomycetes</taxon>
        <taxon>Kitasatosporales</taxon>
        <taxon>Streptomycetaceae</taxon>
        <taxon>Streptomyces</taxon>
    </lineage>
</organism>
<dbReference type="Gene3D" id="3.40.50.1820">
    <property type="entry name" value="alpha/beta hydrolase"/>
    <property type="match status" value="1"/>
</dbReference>
<dbReference type="SUPFAM" id="SSF53474">
    <property type="entry name" value="alpha/beta-Hydrolases"/>
    <property type="match status" value="1"/>
</dbReference>
<feature type="domain" description="Thioesterase" evidence="1">
    <location>
        <begin position="4"/>
        <end position="97"/>
    </location>
</feature>
<dbReference type="Proteomes" id="UP001602370">
    <property type="component" value="Unassembled WGS sequence"/>
</dbReference>
<dbReference type="EMBL" id="JBIBDZ010000012">
    <property type="protein sequence ID" value="MFF5923041.1"/>
    <property type="molecule type" value="Genomic_DNA"/>
</dbReference>